<keyword evidence="3" id="KW-0812">Transmembrane</keyword>
<proteinExistence type="predicted"/>
<feature type="coiled-coil region" evidence="1">
    <location>
        <begin position="59"/>
        <end position="86"/>
    </location>
</feature>
<evidence type="ECO:0000313" key="5">
    <source>
        <dbReference type="Proteomes" id="UP000178249"/>
    </source>
</evidence>
<dbReference type="EMBL" id="MFKP01000005">
    <property type="protein sequence ID" value="OGG44637.1"/>
    <property type="molecule type" value="Genomic_DNA"/>
</dbReference>
<protein>
    <recommendedName>
        <fullName evidence="6">DUF4446 domain-containing protein</fullName>
    </recommendedName>
</protein>
<name>A0A1F6C6S5_9BACT</name>
<evidence type="ECO:0000256" key="2">
    <source>
        <dbReference type="SAM" id="MobiDB-lite"/>
    </source>
</evidence>
<dbReference type="InterPro" id="IPR027981">
    <property type="entry name" value="DUF4446"/>
</dbReference>
<evidence type="ECO:0008006" key="6">
    <source>
        <dbReference type="Google" id="ProtNLM"/>
    </source>
</evidence>
<sequence>MPEGFDVVLERLLESASDNPIVLGLTILVLFALIQDFFLFKRLRRLVRGGDGKTLEGAIRGLQERAALLESRITKTEAMLQNHESRLGTTIRGVAVNKFDPFGSAGGQQSFAAALLNEKGSGVVVSGIHARDGVRVYAKPVETFTSERELSEEEQKSIGDAKKKLERRD</sequence>
<comment type="caution">
    <text evidence="4">The sequence shown here is derived from an EMBL/GenBank/DDBJ whole genome shotgun (WGS) entry which is preliminary data.</text>
</comment>
<feature type="region of interest" description="Disordered" evidence="2">
    <location>
        <begin position="145"/>
        <end position="169"/>
    </location>
</feature>
<keyword evidence="3" id="KW-1133">Transmembrane helix</keyword>
<dbReference type="Pfam" id="PF14584">
    <property type="entry name" value="DUF4446"/>
    <property type="match status" value="1"/>
</dbReference>
<evidence type="ECO:0000313" key="4">
    <source>
        <dbReference type="EMBL" id="OGG44637.1"/>
    </source>
</evidence>
<evidence type="ECO:0000256" key="3">
    <source>
        <dbReference type="SAM" id="Phobius"/>
    </source>
</evidence>
<keyword evidence="3" id="KW-0472">Membrane</keyword>
<dbReference type="AlphaFoldDB" id="A0A1F6C6S5"/>
<feature type="transmembrane region" description="Helical" evidence="3">
    <location>
        <begin position="20"/>
        <end position="40"/>
    </location>
</feature>
<reference evidence="4 5" key="1">
    <citation type="journal article" date="2016" name="Nat. Commun.">
        <title>Thousands of microbial genomes shed light on interconnected biogeochemical processes in an aquifer system.</title>
        <authorList>
            <person name="Anantharaman K."/>
            <person name="Brown C.T."/>
            <person name="Hug L.A."/>
            <person name="Sharon I."/>
            <person name="Castelle C.J."/>
            <person name="Probst A.J."/>
            <person name="Thomas B.C."/>
            <person name="Singh A."/>
            <person name="Wilkins M.J."/>
            <person name="Karaoz U."/>
            <person name="Brodie E.L."/>
            <person name="Williams K.H."/>
            <person name="Hubbard S.S."/>
            <person name="Banfield J.F."/>
        </authorList>
    </citation>
    <scope>NUCLEOTIDE SEQUENCE [LARGE SCALE GENOMIC DNA]</scope>
</reference>
<organism evidence="4 5">
    <name type="scientific">Candidatus Kaiserbacteria bacterium RIFCSPHIGHO2_01_FULL_48_10</name>
    <dbReference type="NCBI Taxonomy" id="1798476"/>
    <lineage>
        <taxon>Bacteria</taxon>
        <taxon>Candidatus Kaiseribacteriota</taxon>
    </lineage>
</organism>
<accession>A0A1F6C6S5</accession>
<evidence type="ECO:0000256" key="1">
    <source>
        <dbReference type="SAM" id="Coils"/>
    </source>
</evidence>
<keyword evidence="1" id="KW-0175">Coiled coil</keyword>
<dbReference type="Proteomes" id="UP000178249">
    <property type="component" value="Unassembled WGS sequence"/>
</dbReference>
<gene>
    <name evidence="4" type="ORF">A2841_00725</name>
</gene>